<dbReference type="InterPro" id="IPR033399">
    <property type="entry name" value="TP_0789-like"/>
</dbReference>
<dbReference type="KEGG" id="ssm:Spirs_1272"/>
<dbReference type="CDD" id="cd16329">
    <property type="entry name" value="LolA_like"/>
    <property type="match status" value="1"/>
</dbReference>
<protein>
    <submittedName>
        <fullName evidence="3">Exporters of the RND superfamily-like protein</fullName>
    </submittedName>
</protein>
<proteinExistence type="predicted"/>
<dbReference type="Pfam" id="PF17131">
    <property type="entry name" value="LolA_like"/>
    <property type="match status" value="1"/>
</dbReference>
<feature type="signal peptide" evidence="1">
    <location>
        <begin position="1"/>
        <end position="22"/>
    </location>
</feature>
<feature type="domain" description="Uncharacterized protein TP-0789" evidence="2">
    <location>
        <begin position="77"/>
        <end position="265"/>
    </location>
</feature>
<sequence length="265" mass="30692">MGHVRKLFILAMLVNFIFHLSAQEALTAKQIQQRSIDATRVDGTEAISTLTIINEKGEMRIRKMATVTKLYDNGSLEKKLVRFIAPADVEGTGFLTFDHADSDDEKWMYLPALRKTRRIVSSENAKSFMGSEFSYADMSIPTVEDFAYRLLTDEIVGGEPCWSIEITPNDEDIEDEYGFSKKISYISTHDFVLRKAVYFDRYGEEEKVMEVKAVREIDPQKHTYRMMEIEMTNVQDNRRSILTIDQIQFNPSIPDDYFTTRYLAR</sequence>
<dbReference type="Proteomes" id="UP000002318">
    <property type="component" value="Chromosome"/>
</dbReference>
<keyword evidence="1" id="KW-0732">Signal</keyword>
<dbReference type="STRING" id="573413.Spirs_1272"/>
<evidence type="ECO:0000313" key="4">
    <source>
        <dbReference type="Proteomes" id="UP000002318"/>
    </source>
</evidence>
<dbReference type="eggNOG" id="COG1033">
    <property type="taxonomic scope" value="Bacteria"/>
</dbReference>
<dbReference type="HOGENOM" id="CLU_074356_1_0_12"/>
<evidence type="ECO:0000256" key="1">
    <source>
        <dbReference type="SAM" id="SignalP"/>
    </source>
</evidence>
<dbReference type="EMBL" id="CP002116">
    <property type="protein sequence ID" value="ADK80399.1"/>
    <property type="molecule type" value="Genomic_DNA"/>
</dbReference>
<reference evidence="3 4" key="1">
    <citation type="journal article" date="2010" name="Stand. Genomic Sci.">
        <title>Complete genome sequence of Spirochaeta smaragdinae type strain (SEBR 4228).</title>
        <authorList>
            <person name="Mavromatis K."/>
            <person name="Yasawong M."/>
            <person name="Chertkov O."/>
            <person name="Lapidus A."/>
            <person name="Lucas S."/>
            <person name="Nolan M."/>
            <person name="Del Rio T.G."/>
            <person name="Tice H."/>
            <person name="Cheng J.F."/>
            <person name="Pitluck S."/>
            <person name="Liolios K."/>
            <person name="Ivanova N."/>
            <person name="Tapia R."/>
            <person name="Han C."/>
            <person name="Bruce D."/>
            <person name="Goodwin L."/>
            <person name="Pati A."/>
            <person name="Chen A."/>
            <person name="Palaniappan K."/>
            <person name="Land M."/>
            <person name="Hauser L."/>
            <person name="Chang Y.J."/>
            <person name="Jeffries C.D."/>
            <person name="Detter J.C."/>
            <person name="Rohde M."/>
            <person name="Brambilla E."/>
            <person name="Spring S."/>
            <person name="Goker M."/>
            <person name="Sikorski J."/>
            <person name="Woyke T."/>
            <person name="Bristow J."/>
            <person name="Eisen J.A."/>
            <person name="Markowitz V."/>
            <person name="Hugenholtz P."/>
            <person name="Klenk H.P."/>
            <person name="Kyrpides N.C."/>
        </authorList>
    </citation>
    <scope>NUCLEOTIDE SEQUENCE [LARGE SCALE GENOMIC DNA]</scope>
    <source>
        <strain evidence="4">DSM 11293 / JCM 15392 / SEBR 4228</strain>
    </source>
</reference>
<evidence type="ECO:0000259" key="2">
    <source>
        <dbReference type="Pfam" id="PF17131"/>
    </source>
</evidence>
<accession>E1R2W7</accession>
<dbReference type="AlphaFoldDB" id="E1R2W7"/>
<feature type="chain" id="PRO_5003150521" evidence="1">
    <location>
        <begin position="23"/>
        <end position="265"/>
    </location>
</feature>
<dbReference type="RefSeq" id="WP_013253863.1">
    <property type="nucleotide sequence ID" value="NC_014364.1"/>
</dbReference>
<gene>
    <name evidence="3" type="ordered locus">Spirs_1272</name>
</gene>
<dbReference type="Gene3D" id="2.50.20.10">
    <property type="entry name" value="Lipoprotein localisation LolA/LolB/LppX"/>
    <property type="match status" value="1"/>
</dbReference>
<organism evidence="3 4">
    <name type="scientific">Sediminispirochaeta smaragdinae (strain DSM 11293 / JCM 15392 / SEBR 4228)</name>
    <name type="common">Spirochaeta smaragdinae</name>
    <dbReference type="NCBI Taxonomy" id="573413"/>
    <lineage>
        <taxon>Bacteria</taxon>
        <taxon>Pseudomonadati</taxon>
        <taxon>Spirochaetota</taxon>
        <taxon>Spirochaetia</taxon>
        <taxon>Spirochaetales</taxon>
        <taxon>Spirochaetaceae</taxon>
        <taxon>Sediminispirochaeta</taxon>
    </lineage>
</organism>
<evidence type="ECO:0000313" key="3">
    <source>
        <dbReference type="EMBL" id="ADK80399.1"/>
    </source>
</evidence>
<keyword evidence="4" id="KW-1185">Reference proteome</keyword>
<name>E1R2W7_SEDSS</name>